<feature type="transmembrane region" description="Helical" evidence="5">
    <location>
        <begin position="12"/>
        <end position="41"/>
    </location>
</feature>
<evidence type="ECO:0000256" key="1">
    <source>
        <dbReference type="ARBA" id="ARBA00004141"/>
    </source>
</evidence>
<gene>
    <name evidence="6" type="ORF">ACFSBT_12120</name>
</gene>
<comment type="caution">
    <text evidence="6">The sequence shown here is derived from an EMBL/GenBank/DDBJ whole genome shotgun (WGS) entry which is preliminary data.</text>
</comment>
<keyword evidence="5" id="KW-1003">Cell membrane</keyword>
<keyword evidence="2 5" id="KW-0812">Transmembrane</keyword>
<evidence type="ECO:0000256" key="3">
    <source>
        <dbReference type="ARBA" id="ARBA00022989"/>
    </source>
</evidence>
<dbReference type="RefSeq" id="WP_250873982.1">
    <property type="nucleotide sequence ID" value="NZ_JALXFV010000005.1"/>
</dbReference>
<dbReference type="Pfam" id="PF01925">
    <property type="entry name" value="TauE"/>
    <property type="match status" value="1"/>
</dbReference>
<accession>A0ABD6AWA3</accession>
<keyword evidence="7" id="KW-1185">Reference proteome</keyword>
<dbReference type="InterPro" id="IPR051598">
    <property type="entry name" value="TSUP/Inactive_protease-like"/>
</dbReference>
<evidence type="ECO:0000313" key="6">
    <source>
        <dbReference type="EMBL" id="MFD1514026.1"/>
    </source>
</evidence>
<dbReference type="AlphaFoldDB" id="A0ABD6AWA3"/>
<feature type="transmembrane region" description="Helical" evidence="5">
    <location>
        <begin position="47"/>
        <end position="69"/>
    </location>
</feature>
<evidence type="ECO:0000256" key="4">
    <source>
        <dbReference type="ARBA" id="ARBA00023136"/>
    </source>
</evidence>
<dbReference type="EMBL" id="JBHUDC010000005">
    <property type="protein sequence ID" value="MFD1514026.1"/>
    <property type="molecule type" value="Genomic_DNA"/>
</dbReference>
<name>A0ABD6AWA3_9EURY</name>
<evidence type="ECO:0000256" key="2">
    <source>
        <dbReference type="ARBA" id="ARBA00022692"/>
    </source>
</evidence>
<feature type="transmembrane region" description="Helical" evidence="5">
    <location>
        <begin position="81"/>
        <end position="101"/>
    </location>
</feature>
<organism evidence="6 7">
    <name type="scientific">Halomarina rubra</name>
    <dbReference type="NCBI Taxonomy" id="2071873"/>
    <lineage>
        <taxon>Archaea</taxon>
        <taxon>Methanobacteriati</taxon>
        <taxon>Methanobacteriota</taxon>
        <taxon>Stenosarchaea group</taxon>
        <taxon>Halobacteria</taxon>
        <taxon>Halobacteriales</taxon>
        <taxon>Natronomonadaceae</taxon>
        <taxon>Halomarina</taxon>
    </lineage>
</organism>
<dbReference type="GO" id="GO:0005886">
    <property type="term" value="C:plasma membrane"/>
    <property type="evidence" value="ECO:0007669"/>
    <property type="project" value="UniProtKB-SubCell"/>
</dbReference>
<keyword evidence="4 5" id="KW-0472">Membrane</keyword>
<keyword evidence="3 5" id="KW-1133">Transmembrane helix</keyword>
<dbReference type="InterPro" id="IPR002781">
    <property type="entry name" value="TM_pro_TauE-like"/>
</dbReference>
<protein>
    <recommendedName>
        <fullName evidence="5">Probable membrane transporter protein</fullName>
    </recommendedName>
</protein>
<reference evidence="6 7" key="1">
    <citation type="journal article" date="2019" name="Int. J. Syst. Evol. Microbiol.">
        <title>The Global Catalogue of Microorganisms (GCM) 10K type strain sequencing project: providing services to taxonomists for standard genome sequencing and annotation.</title>
        <authorList>
            <consortium name="The Broad Institute Genomics Platform"/>
            <consortium name="The Broad Institute Genome Sequencing Center for Infectious Disease"/>
            <person name="Wu L."/>
            <person name="Ma J."/>
        </authorList>
    </citation>
    <scope>NUCLEOTIDE SEQUENCE [LARGE SCALE GENOMIC DNA]</scope>
    <source>
        <strain evidence="6 7">CGMCC 1.12563</strain>
    </source>
</reference>
<proteinExistence type="inferred from homology"/>
<feature type="transmembrane region" description="Helical" evidence="5">
    <location>
        <begin position="212"/>
        <end position="234"/>
    </location>
</feature>
<evidence type="ECO:0000256" key="5">
    <source>
        <dbReference type="RuleBase" id="RU363041"/>
    </source>
</evidence>
<feature type="transmembrane region" description="Helical" evidence="5">
    <location>
        <begin position="107"/>
        <end position="126"/>
    </location>
</feature>
<feature type="transmembrane region" description="Helical" evidence="5">
    <location>
        <begin position="146"/>
        <end position="176"/>
    </location>
</feature>
<feature type="transmembrane region" description="Helical" evidence="5">
    <location>
        <begin position="182"/>
        <end position="205"/>
    </location>
</feature>
<dbReference type="PANTHER" id="PTHR43701">
    <property type="entry name" value="MEMBRANE TRANSPORTER PROTEIN MJ0441-RELATED"/>
    <property type="match status" value="1"/>
</dbReference>
<feature type="transmembrane region" description="Helical" evidence="5">
    <location>
        <begin position="240"/>
        <end position="258"/>
    </location>
</feature>
<comment type="similarity">
    <text evidence="5">Belongs to the 4-toluene sulfonate uptake permease (TSUP) (TC 2.A.102) family.</text>
</comment>
<dbReference type="PANTHER" id="PTHR43701:SF2">
    <property type="entry name" value="MEMBRANE TRANSPORTER PROTEIN YJNA-RELATED"/>
    <property type="match status" value="1"/>
</dbReference>
<comment type="subcellular location">
    <subcellularLocation>
        <location evidence="5">Cell membrane</location>
        <topology evidence="5">Multi-pass membrane protein</topology>
    </subcellularLocation>
    <subcellularLocation>
        <location evidence="1">Membrane</location>
        <topology evidence="1">Multi-pass membrane protein</topology>
    </subcellularLocation>
</comment>
<dbReference type="Proteomes" id="UP001597187">
    <property type="component" value="Unassembled WGS sequence"/>
</dbReference>
<evidence type="ECO:0000313" key="7">
    <source>
        <dbReference type="Proteomes" id="UP001597187"/>
    </source>
</evidence>
<sequence length="259" mass="25605">MVAGVPVEMLVVLVVVAAVAGVGITAVGPGGIFLTVALYALTDLPSATVVGTVSATFVATGLLGSLSYYRSGELGSDGGREAAAVLSVTGLLGALLGVRLNAVVSEAAFGVLLGALVLVTGVLVFYRTRRGVGTRPAGEDATTPGLVLVGVIGGFVGVSGGLLGVGGPVLAVPLLVVVGMPLLLAVGIAQVQSVFIALFTTVGYVTQGAVSWPLALVVGVPELLGVVAGWYVAQSVDSERLTRVLAGMMVGLGPAIVLF</sequence>